<dbReference type="Pfam" id="PF03564">
    <property type="entry name" value="DUF1759"/>
    <property type="match status" value="1"/>
</dbReference>
<dbReference type="Pfam" id="PF05380">
    <property type="entry name" value="Peptidase_A17"/>
    <property type="match status" value="1"/>
</dbReference>
<dbReference type="Pfam" id="PF00078">
    <property type="entry name" value="RVT_1"/>
    <property type="match status" value="1"/>
</dbReference>
<dbReference type="InterPro" id="IPR036397">
    <property type="entry name" value="RNaseH_sf"/>
</dbReference>
<dbReference type="PROSITE" id="PS50994">
    <property type="entry name" value="INTEGRASE"/>
    <property type="match status" value="1"/>
</dbReference>
<dbReference type="InterPro" id="IPR001584">
    <property type="entry name" value="Integrase_cat-core"/>
</dbReference>
<dbReference type="InterPro" id="IPR000477">
    <property type="entry name" value="RT_dom"/>
</dbReference>
<accession>A0A8D8WXM3</accession>
<evidence type="ECO:0000313" key="2">
    <source>
        <dbReference type="EMBL" id="CAG6676348.1"/>
    </source>
</evidence>
<proteinExistence type="predicted"/>
<dbReference type="PANTHER" id="PTHR47331">
    <property type="entry name" value="PHD-TYPE DOMAIN-CONTAINING PROTEIN"/>
    <property type="match status" value="1"/>
</dbReference>
<evidence type="ECO:0000259" key="1">
    <source>
        <dbReference type="PROSITE" id="PS50994"/>
    </source>
</evidence>
<feature type="domain" description="Integrase catalytic" evidence="1">
    <location>
        <begin position="1493"/>
        <end position="1675"/>
    </location>
</feature>
<protein>
    <recommendedName>
        <fullName evidence="1">Integrase catalytic domain-containing protein</fullName>
    </recommendedName>
</protein>
<dbReference type="GO" id="GO:0042575">
    <property type="term" value="C:DNA polymerase complex"/>
    <property type="evidence" value="ECO:0007669"/>
    <property type="project" value="UniProtKB-ARBA"/>
</dbReference>
<dbReference type="EMBL" id="HBUF01132383">
    <property type="protein sequence ID" value="CAG6644503.1"/>
    <property type="molecule type" value="Transcribed_RNA"/>
</dbReference>
<dbReference type="InterPro" id="IPR040676">
    <property type="entry name" value="DUF5641"/>
</dbReference>
<reference evidence="2" key="1">
    <citation type="submission" date="2021-05" db="EMBL/GenBank/DDBJ databases">
        <authorList>
            <person name="Alioto T."/>
            <person name="Alioto T."/>
            <person name="Gomez Garrido J."/>
        </authorList>
    </citation>
    <scope>NUCLEOTIDE SEQUENCE</scope>
</reference>
<dbReference type="PANTHER" id="PTHR47331:SF1">
    <property type="entry name" value="GAG-LIKE PROTEIN"/>
    <property type="match status" value="1"/>
</dbReference>
<dbReference type="GO" id="GO:0071897">
    <property type="term" value="P:DNA biosynthetic process"/>
    <property type="evidence" value="ECO:0007669"/>
    <property type="project" value="UniProtKB-ARBA"/>
</dbReference>
<dbReference type="CDD" id="cd01644">
    <property type="entry name" value="RT_pepA17"/>
    <property type="match status" value="1"/>
</dbReference>
<name>A0A8D8WXM3_9HEMI</name>
<dbReference type="Gene3D" id="3.30.420.10">
    <property type="entry name" value="Ribonuclease H-like superfamily/Ribonuclease H"/>
    <property type="match status" value="1"/>
</dbReference>
<dbReference type="InterPro" id="IPR043502">
    <property type="entry name" value="DNA/RNA_pol_sf"/>
</dbReference>
<dbReference type="SUPFAM" id="SSF56672">
    <property type="entry name" value="DNA/RNA polymerases"/>
    <property type="match status" value="1"/>
</dbReference>
<dbReference type="EMBL" id="HBUF01239425">
    <property type="protein sequence ID" value="CAG6676348.1"/>
    <property type="molecule type" value="Transcribed_RNA"/>
</dbReference>
<dbReference type="InterPro" id="IPR021109">
    <property type="entry name" value="Peptidase_aspartic_dom_sf"/>
</dbReference>
<dbReference type="EMBL" id="HBUF01132385">
    <property type="protein sequence ID" value="CAG6644509.1"/>
    <property type="molecule type" value="Transcribed_RNA"/>
</dbReference>
<dbReference type="Pfam" id="PF17921">
    <property type="entry name" value="Integrase_H2C2"/>
    <property type="match status" value="1"/>
</dbReference>
<dbReference type="InterPro" id="IPR041588">
    <property type="entry name" value="Integrase_H2C2"/>
</dbReference>
<dbReference type="Gene3D" id="2.40.70.10">
    <property type="entry name" value="Acid Proteases"/>
    <property type="match status" value="1"/>
</dbReference>
<dbReference type="InterPro" id="IPR008042">
    <property type="entry name" value="Retrotrans_Pao"/>
</dbReference>
<dbReference type="InterPro" id="IPR005312">
    <property type="entry name" value="DUF1759"/>
</dbReference>
<dbReference type="GO" id="GO:0015074">
    <property type="term" value="P:DNA integration"/>
    <property type="evidence" value="ECO:0007669"/>
    <property type="project" value="InterPro"/>
</dbReference>
<organism evidence="2">
    <name type="scientific">Cacopsylla melanoneura</name>
    <dbReference type="NCBI Taxonomy" id="428564"/>
    <lineage>
        <taxon>Eukaryota</taxon>
        <taxon>Metazoa</taxon>
        <taxon>Ecdysozoa</taxon>
        <taxon>Arthropoda</taxon>
        <taxon>Hexapoda</taxon>
        <taxon>Insecta</taxon>
        <taxon>Pterygota</taxon>
        <taxon>Neoptera</taxon>
        <taxon>Paraneoptera</taxon>
        <taxon>Hemiptera</taxon>
        <taxon>Sternorrhyncha</taxon>
        <taxon>Psylloidea</taxon>
        <taxon>Psyllidae</taxon>
        <taxon>Psyllinae</taxon>
        <taxon>Cacopsylla</taxon>
    </lineage>
</organism>
<dbReference type="EMBL" id="HBUF01132384">
    <property type="protein sequence ID" value="CAG6644506.1"/>
    <property type="molecule type" value="Transcribed_RNA"/>
</dbReference>
<dbReference type="Pfam" id="PF18701">
    <property type="entry name" value="DUF5641"/>
    <property type="match status" value="1"/>
</dbReference>
<sequence>MSQVKNKFNRLNNNISVSYKKAKPNIDKELALWSDEARKLQKLHGEMLVLHDELDEEDANTELLSADHLQLMDDVETLILRYSKEEKKHRKKKLVSNVEQLCAIVMADDFDANLGSSMTSELENAWVKFATLHDEMDGDPSISEVDSLEGNKILSDLLRQKNLALGTILKTNIIRKNLQVKNVNSPTNLPTISLPKFNGNISEWFSFRDKFQSLIHDNRALQDIQKFHYLDSCLELEAREEISHLQLTEQNYNIAWDHLNQIYNNNRSFVQTNIKQIFDVQYDTRNSVSSLKKILSVCKTNLVALKTLDPSISIEEQIIIYIIESKMDRYLFQEWSKKGNKKELNTLDKLFEFLDEMVCIFTSTGRYGTGRSLVNESDEIFFKNWNNKLPQSIPLNLCAICGTGHKTENCTSFKKALVKERIEIIKKHKLCFNCLSNKHGVSRCPERQRCGTCNRKHHISIHMDQKSMQAYKVVEDVDGSVLDYEIPTPSVEESMMKAPVTQANSYTNSVSNSDTSIVLLPTALVYVKSGDGQATVPVRALLDAGSQVHLISTSCMEKLKLKATNVDIKLCGIGKASVDATKVVDIQVQTKSGEFSRKLRAIALPQITSNMPAQKINIDKHKYLLQYELADPEFFIPNSVDMILGAEIFYDILKPGRVANFPGRPAMQNTIFGWVVAGRLPIYSDTKSTHSCMHVTFPDPLSKFWEIEELPALKNNYSKEETECEEYFEETTYRSEDGKYVVRIPFKENLKDIGHSKRQALQRYNSLEKRLDKDEKLKTSYNSFLKEYLDLGHMERVRNSTLEETSGNTEFYFSHFPVVRSESLTTKLRVVFDGSMKTSSGISLNETMKVGPILQDDLFSILLRLRVHKIVLISDLEKMYRQIWIHSDDRKYQKILWRKEEHEDIETFQLKTVTYGTSSAPYLAVKCLKTLANDEEKAFPNASKIAKRDFYVDDLITGVESEEEGIALYKELTVMFGKAGFNLRKWISNSESVLNAIPGENRADQLDSVFQNTMKTLGLKYNPKTDTFLFSLQPGNIQFTKRNILSEIGKLFDPLGLISPVIVTAKMFLQELWLLNFSWDEKLDEKTVLRWRQIVSGMEHINQIQIDRHAFVSSSSDIEFHGFCDASEKAYAACLYVKCKHNGETTVKLLCAKTRVAPVKQISLARLELCAALLLTNLIKKVRESLDEHSIGRQWFAWTDSQIVLAWISKLPCKWKTFVANRVSAIQEVLSPDQWKYVKSEDNPADLASRGCSSLELSNAKEWWNGPTWLVSDSYKQDNTQVVELNNVPEAKKIKVTSLVVAPELDIFGRYSHYSKLIKITSLCLRFIFNLRQKKENRATGFIKQEELSSAECCLIKMVQQEKFSEEMDRLNKNKPVNQNSKLKSLNPMIDQSGILRVGGRLENANIEFNRKHQIILPPEHKFTKLLIVHEHEKNAHAGQQVMINHLRQKFWILNSRTLIRQLLHKCLRCFRAKMPPPSNQLMGNLPKERVNATSRPFLISGVDYCGPFQIKRLGGRMNTFWKAYVVLFICFTTKAVHIEVASDLSTKTFLAALKRFSARRGLPAEIFSDNGTNFVGANNELKGLESSTAMMGIKWHFIPGNSPHFGGLWESNVKSYKRHLKASIGNQILTYEELLTISTIVESYLNSRPLVPMFPNDPEDFDVLTPGHFLVGGSLLSVPENNVIDVTSNRLTRWKLIQKIHQSFWKRWSTEYLHHLQQRNKWMVERNNIKLKDLVLIREDNLHPLQWAMGRVVKVHPGFDDKVRAVEVKTKNGILKRSVTRLAPLPIND</sequence>
<dbReference type="EMBL" id="HBUF01417376">
    <property type="protein sequence ID" value="CAG6740135.1"/>
    <property type="molecule type" value="Transcribed_RNA"/>
</dbReference>
<dbReference type="SUPFAM" id="SSF53098">
    <property type="entry name" value="Ribonuclease H-like"/>
    <property type="match status" value="1"/>
</dbReference>
<dbReference type="GO" id="GO:0003676">
    <property type="term" value="F:nucleic acid binding"/>
    <property type="evidence" value="ECO:0007669"/>
    <property type="project" value="InterPro"/>
</dbReference>
<dbReference type="InterPro" id="IPR012337">
    <property type="entry name" value="RNaseH-like_sf"/>
</dbReference>